<feature type="domain" description="Cytochrome c" evidence="5">
    <location>
        <begin position="47"/>
        <end position="160"/>
    </location>
</feature>
<keyword evidence="2 4" id="KW-0479">Metal-binding</keyword>
<keyword evidence="3 4" id="KW-0408">Iron</keyword>
<dbReference type="Pfam" id="PF00034">
    <property type="entry name" value="Cytochrom_C"/>
    <property type="match status" value="1"/>
</dbReference>
<protein>
    <submittedName>
        <fullName evidence="6">Cytochrome c</fullName>
    </submittedName>
</protein>
<evidence type="ECO:0000256" key="3">
    <source>
        <dbReference type="ARBA" id="ARBA00023004"/>
    </source>
</evidence>
<name>A0AAU8C605_9RHOB</name>
<dbReference type="SUPFAM" id="SSF46626">
    <property type="entry name" value="Cytochrome c"/>
    <property type="match status" value="1"/>
</dbReference>
<evidence type="ECO:0000256" key="1">
    <source>
        <dbReference type="ARBA" id="ARBA00022617"/>
    </source>
</evidence>
<evidence type="ECO:0000256" key="2">
    <source>
        <dbReference type="ARBA" id="ARBA00022723"/>
    </source>
</evidence>
<keyword evidence="1 4" id="KW-0349">Heme</keyword>
<reference evidence="6" key="1">
    <citation type="journal article" date="2020" name="Int. J. Syst. Evol. Microbiol.">
        <title>Notification of changes in taxonomic opinion previously published outside the IJSEM.</title>
        <authorList>
            <person name="Oren A."/>
            <person name="Garrity G."/>
        </authorList>
    </citation>
    <scope>NUCLEOTIDE SEQUENCE</scope>
    <source>
        <strain evidence="6">TCYB15</strain>
    </source>
</reference>
<organism evidence="6">
    <name type="scientific">Sulfitobacter sp. TCYB15</name>
    <dbReference type="NCBI Taxonomy" id="3229275"/>
    <lineage>
        <taxon>Bacteria</taxon>
        <taxon>Pseudomonadati</taxon>
        <taxon>Pseudomonadota</taxon>
        <taxon>Alphaproteobacteria</taxon>
        <taxon>Rhodobacterales</taxon>
        <taxon>Roseobacteraceae</taxon>
        <taxon>Sulfitobacter</taxon>
    </lineage>
</organism>
<dbReference type="AlphaFoldDB" id="A0AAU8C605"/>
<dbReference type="GO" id="GO:0046872">
    <property type="term" value="F:metal ion binding"/>
    <property type="evidence" value="ECO:0007669"/>
    <property type="project" value="UniProtKB-KW"/>
</dbReference>
<dbReference type="EMBL" id="CP159193">
    <property type="protein sequence ID" value="XCF11508.1"/>
    <property type="molecule type" value="Genomic_DNA"/>
</dbReference>
<gene>
    <name evidence="6" type="ORF">ABM428_06605</name>
</gene>
<dbReference type="GO" id="GO:0020037">
    <property type="term" value="F:heme binding"/>
    <property type="evidence" value="ECO:0007669"/>
    <property type="project" value="InterPro"/>
</dbReference>
<dbReference type="RefSeq" id="WP_353628307.1">
    <property type="nucleotide sequence ID" value="NZ_CP159193.1"/>
</dbReference>
<sequence length="161" mass="17171">MAKTPAKGKHPRDLPEDHMMKTTIALGVPLFLGLAACMPAQTQPDAPDRAEGAAFFAENCVQCHGVNAQGAGAAAKGLRPQPRDLTLLARDNGGRFPQTRTLAYIYGDPAGDATDSHLRRVMPQFGEGMALDLVPVDLDGQLTPTPRVLAGLLVYLESIQR</sequence>
<evidence type="ECO:0000259" key="5">
    <source>
        <dbReference type="PROSITE" id="PS51007"/>
    </source>
</evidence>
<proteinExistence type="predicted"/>
<evidence type="ECO:0000256" key="4">
    <source>
        <dbReference type="PROSITE-ProRule" id="PRU00433"/>
    </source>
</evidence>
<reference evidence="6" key="2">
    <citation type="submission" date="2024-06" db="EMBL/GenBank/DDBJ databases">
        <authorList>
            <person name="Deng Y."/>
        </authorList>
    </citation>
    <scope>NUCLEOTIDE SEQUENCE</scope>
    <source>
        <strain evidence="6">TCYB15</strain>
    </source>
</reference>
<evidence type="ECO:0000313" key="6">
    <source>
        <dbReference type="EMBL" id="XCF11508.1"/>
    </source>
</evidence>
<accession>A0AAU8C605</accession>
<dbReference type="KEGG" id="suly:ABM428_06605"/>
<dbReference type="InterPro" id="IPR036909">
    <property type="entry name" value="Cyt_c-like_dom_sf"/>
</dbReference>
<dbReference type="GO" id="GO:0009055">
    <property type="term" value="F:electron transfer activity"/>
    <property type="evidence" value="ECO:0007669"/>
    <property type="project" value="InterPro"/>
</dbReference>
<dbReference type="InterPro" id="IPR009056">
    <property type="entry name" value="Cyt_c-like_dom"/>
</dbReference>
<dbReference type="Gene3D" id="1.10.760.10">
    <property type="entry name" value="Cytochrome c-like domain"/>
    <property type="match status" value="1"/>
</dbReference>
<dbReference type="PROSITE" id="PS51007">
    <property type="entry name" value="CYTC"/>
    <property type="match status" value="1"/>
</dbReference>